<organism evidence="2 3">
    <name type="scientific">Gilvimarinus japonicus</name>
    <dbReference type="NCBI Taxonomy" id="1796469"/>
    <lineage>
        <taxon>Bacteria</taxon>
        <taxon>Pseudomonadati</taxon>
        <taxon>Pseudomonadota</taxon>
        <taxon>Gammaproteobacteria</taxon>
        <taxon>Cellvibrionales</taxon>
        <taxon>Cellvibrionaceae</taxon>
        <taxon>Gilvimarinus</taxon>
    </lineage>
</organism>
<evidence type="ECO:0000259" key="1">
    <source>
        <dbReference type="Pfam" id="PF01261"/>
    </source>
</evidence>
<dbReference type="EMBL" id="JBHRTL010000031">
    <property type="protein sequence ID" value="MFC3156690.1"/>
    <property type="molecule type" value="Genomic_DNA"/>
</dbReference>
<dbReference type="Gene3D" id="3.20.20.150">
    <property type="entry name" value="Divalent-metal-dependent TIM barrel enzymes"/>
    <property type="match status" value="1"/>
</dbReference>
<dbReference type="NCBIfam" id="NF035939">
    <property type="entry name" value="TIM_EboE"/>
    <property type="match status" value="1"/>
</dbReference>
<sequence length="369" mass="42194">MAELTYCSNIHPGEHWADVMHNLDSHALEVKAQLNSSAPFPLGLRIAQQAALEADAQAIAEFRAWCEQHNCYLLTINGFPYGTFHNRRVKENVYLPDWRTSDRVDYSKRLGDLAVKLEPRAKRISISTVPIAFKPAFDETAEHEWEIACANVREVAEHYYQLYQQTGVFLVLSLEPEPMCVLETTDEAIGFFKRLRLPERLRQHVGLCFDCCHQAVEFEDAQECLQRLIDEEIPIGKVQVSSALKATGDEITKLLNFDEPVYLHQAVAHCPQSGRLHRFTDLSDFKNALQQGQRFDECRVHFHIPIFLEHLGECGTTQDFLRTLLPLLDKDTPLEVETYSFAAIPEHLRTDTVSASIARELLWVKALLH</sequence>
<feature type="domain" description="Xylose isomerase-like TIM barrel" evidence="1">
    <location>
        <begin position="50"/>
        <end position="258"/>
    </location>
</feature>
<keyword evidence="3" id="KW-1185">Reference proteome</keyword>
<dbReference type="Proteomes" id="UP001595548">
    <property type="component" value="Unassembled WGS sequence"/>
</dbReference>
<reference evidence="3" key="1">
    <citation type="journal article" date="2019" name="Int. J. Syst. Evol. Microbiol.">
        <title>The Global Catalogue of Microorganisms (GCM) 10K type strain sequencing project: providing services to taxonomists for standard genome sequencing and annotation.</title>
        <authorList>
            <consortium name="The Broad Institute Genomics Platform"/>
            <consortium name="The Broad Institute Genome Sequencing Center for Infectious Disease"/>
            <person name="Wu L."/>
            <person name="Ma J."/>
        </authorList>
    </citation>
    <scope>NUCLEOTIDE SEQUENCE [LARGE SCALE GENOMIC DNA]</scope>
    <source>
        <strain evidence="3">KCTC 52141</strain>
    </source>
</reference>
<dbReference type="InterPro" id="IPR036237">
    <property type="entry name" value="Xyl_isomerase-like_sf"/>
</dbReference>
<dbReference type="InterPro" id="IPR013022">
    <property type="entry name" value="Xyl_isomerase-like_TIM-brl"/>
</dbReference>
<comment type="caution">
    <text evidence="2">The sequence shown here is derived from an EMBL/GenBank/DDBJ whole genome shotgun (WGS) entry which is preliminary data.</text>
</comment>
<name>A0ABV7HS89_9GAMM</name>
<evidence type="ECO:0000313" key="2">
    <source>
        <dbReference type="EMBL" id="MFC3156690.1"/>
    </source>
</evidence>
<accession>A0ABV7HS89</accession>
<evidence type="ECO:0000313" key="3">
    <source>
        <dbReference type="Proteomes" id="UP001595548"/>
    </source>
</evidence>
<gene>
    <name evidence="2" type="primary">eboE</name>
    <name evidence="2" type="ORF">ACFOEB_15875</name>
</gene>
<proteinExistence type="predicted"/>
<dbReference type="RefSeq" id="WP_382418040.1">
    <property type="nucleotide sequence ID" value="NZ_AP031500.1"/>
</dbReference>
<dbReference type="Pfam" id="PF01261">
    <property type="entry name" value="AP_endonuc_2"/>
    <property type="match status" value="1"/>
</dbReference>
<dbReference type="SUPFAM" id="SSF51658">
    <property type="entry name" value="Xylose isomerase-like"/>
    <property type="match status" value="1"/>
</dbReference>
<protein>
    <submittedName>
        <fullName evidence="2">Metabolite traffic protein EboE</fullName>
    </submittedName>
</protein>